<dbReference type="EMBL" id="BAAAQT010000006">
    <property type="protein sequence ID" value="GAA2174897.1"/>
    <property type="molecule type" value="Genomic_DNA"/>
</dbReference>
<gene>
    <name evidence="1" type="ORF">GCM10009846_22610</name>
</gene>
<keyword evidence="2" id="KW-1185">Reference proteome</keyword>
<dbReference type="Proteomes" id="UP001501599">
    <property type="component" value="Unassembled WGS sequence"/>
</dbReference>
<proteinExistence type="predicted"/>
<reference evidence="1 2" key="1">
    <citation type="journal article" date="2019" name="Int. J. Syst. Evol. Microbiol.">
        <title>The Global Catalogue of Microorganisms (GCM) 10K type strain sequencing project: providing services to taxonomists for standard genome sequencing and annotation.</title>
        <authorList>
            <consortium name="The Broad Institute Genomics Platform"/>
            <consortium name="The Broad Institute Genome Sequencing Center for Infectious Disease"/>
            <person name="Wu L."/>
            <person name="Ma J."/>
        </authorList>
    </citation>
    <scope>NUCLEOTIDE SEQUENCE [LARGE SCALE GENOMIC DNA]</scope>
    <source>
        <strain evidence="1 2">JCM 16026</strain>
    </source>
</reference>
<protein>
    <recommendedName>
        <fullName evidence="3">Thioredoxin family protein</fullName>
    </recommendedName>
</protein>
<dbReference type="RefSeq" id="WP_344343658.1">
    <property type="nucleotide sequence ID" value="NZ_BAAAQT010000006.1"/>
</dbReference>
<name>A0ABN3AUG9_9MICO</name>
<evidence type="ECO:0008006" key="3">
    <source>
        <dbReference type="Google" id="ProtNLM"/>
    </source>
</evidence>
<organism evidence="1 2">
    <name type="scientific">Agrococcus versicolor</name>
    <dbReference type="NCBI Taxonomy" id="501482"/>
    <lineage>
        <taxon>Bacteria</taxon>
        <taxon>Bacillati</taxon>
        <taxon>Actinomycetota</taxon>
        <taxon>Actinomycetes</taxon>
        <taxon>Micrococcales</taxon>
        <taxon>Microbacteriaceae</taxon>
        <taxon>Agrococcus</taxon>
    </lineage>
</organism>
<evidence type="ECO:0000313" key="2">
    <source>
        <dbReference type="Proteomes" id="UP001501599"/>
    </source>
</evidence>
<accession>A0ABN3AUG9</accession>
<sequence>MRVEVLTIEGCPNGAAAARHLEAALTAEGRAASVELRLVCTAAEAATSAFGGSPTITIDGVDLFPEGGSVDGLACRVYATPAGLAGTPSVDQIRAAIRVLDD</sequence>
<comment type="caution">
    <text evidence="1">The sequence shown here is derived from an EMBL/GenBank/DDBJ whole genome shotgun (WGS) entry which is preliminary data.</text>
</comment>
<evidence type="ECO:0000313" key="1">
    <source>
        <dbReference type="EMBL" id="GAA2174897.1"/>
    </source>
</evidence>